<feature type="transmembrane region" description="Helical" evidence="2">
    <location>
        <begin position="572"/>
        <end position="594"/>
    </location>
</feature>
<organism evidence="3 4">
    <name type="scientific">Diacronema lutheri</name>
    <name type="common">Unicellular marine alga</name>
    <name type="synonym">Monochrysis lutheri</name>
    <dbReference type="NCBI Taxonomy" id="2081491"/>
    <lineage>
        <taxon>Eukaryota</taxon>
        <taxon>Haptista</taxon>
        <taxon>Haptophyta</taxon>
        <taxon>Pavlovophyceae</taxon>
        <taxon>Pavlovales</taxon>
        <taxon>Pavlovaceae</taxon>
        <taxon>Diacronema</taxon>
    </lineage>
</organism>
<keyword evidence="4" id="KW-1185">Reference proteome</keyword>
<evidence type="ECO:0000313" key="4">
    <source>
        <dbReference type="Proteomes" id="UP000751190"/>
    </source>
</evidence>
<dbReference type="InterPro" id="IPR036452">
    <property type="entry name" value="Ribo_hydro-like"/>
</dbReference>
<feature type="transmembrane region" description="Helical" evidence="2">
    <location>
        <begin position="437"/>
        <end position="460"/>
    </location>
</feature>
<dbReference type="EMBL" id="JAGTXO010000008">
    <property type="protein sequence ID" value="KAG8466168.1"/>
    <property type="molecule type" value="Genomic_DNA"/>
</dbReference>
<evidence type="ECO:0000256" key="1">
    <source>
        <dbReference type="SAM" id="MobiDB-lite"/>
    </source>
</evidence>
<name>A0A8J5XK24_DIALT</name>
<dbReference type="Proteomes" id="UP000751190">
    <property type="component" value="Unassembled WGS sequence"/>
</dbReference>
<keyword evidence="2" id="KW-0812">Transmembrane</keyword>
<dbReference type="Gene3D" id="3.90.245.10">
    <property type="entry name" value="Ribonucleoside hydrolase-like"/>
    <property type="match status" value="1"/>
</dbReference>
<protein>
    <submittedName>
        <fullName evidence="3">Uncharacterized protein</fullName>
    </submittedName>
</protein>
<keyword evidence="2" id="KW-0472">Membrane</keyword>
<evidence type="ECO:0000313" key="3">
    <source>
        <dbReference type="EMBL" id="KAG8466168.1"/>
    </source>
</evidence>
<accession>A0A8J5XK24</accession>
<reference evidence="3" key="1">
    <citation type="submission" date="2021-05" db="EMBL/GenBank/DDBJ databases">
        <title>The genome of the haptophyte Pavlova lutheri (Diacronema luteri, Pavlovales) - a model for lipid biosynthesis in eukaryotic algae.</title>
        <authorList>
            <person name="Hulatt C.J."/>
            <person name="Posewitz M.C."/>
        </authorList>
    </citation>
    <scope>NUCLEOTIDE SEQUENCE</scope>
    <source>
        <strain evidence="3">NIVA-4/92</strain>
    </source>
</reference>
<proteinExistence type="predicted"/>
<feature type="region of interest" description="Disordered" evidence="1">
    <location>
        <begin position="205"/>
        <end position="224"/>
    </location>
</feature>
<dbReference type="AlphaFoldDB" id="A0A8J5XK24"/>
<evidence type="ECO:0000256" key="2">
    <source>
        <dbReference type="SAM" id="Phobius"/>
    </source>
</evidence>
<gene>
    <name evidence="3" type="ORF">KFE25_001924</name>
</gene>
<comment type="caution">
    <text evidence="3">The sequence shown here is derived from an EMBL/GenBank/DDBJ whole genome shotgun (WGS) entry which is preliminary data.</text>
</comment>
<feature type="region of interest" description="Disordered" evidence="1">
    <location>
        <begin position="874"/>
        <end position="912"/>
    </location>
</feature>
<dbReference type="GO" id="GO:0016799">
    <property type="term" value="F:hydrolase activity, hydrolyzing N-glycosyl compounds"/>
    <property type="evidence" value="ECO:0007669"/>
    <property type="project" value="InterPro"/>
</dbReference>
<sequence length="912" mass="94110">MASALARQSSAAPRAAPRLCLITDPGPDPDDIKALLVAGVLHSHGRLELFADRTSCALLRYLADAQFLGLEGLWIKLCEGKLPPRCTKQWYFETFCGVSAAEFARLGYAHLDAADRIKQHLDGFVKPYDVIALMAALPQTRDLFNRGEDPGPRMPPVRTARTTRYGGLLTHRLLLHASDAIDVRHVLQLLRDSYHDVALVARAHEAGGAPEPQRAGRQPSAAPRALARHELMAGWVGWQGALRASRPSGTSPRLSCRRKGAELEIVEQPALQPALSAAGRARRAGGVLGAPRTRVAPSPAVVAPSSRAGAQRGCSASHALGGWGTAPASSACTAAGASSATPRFRLPVAPIAAPDASGAFPASFYEQVTSSYFAKQRQLESARVDGADGAIDGAAAVAASAGAAGAAGTCATRGVLSEAAIMTLLERALSQARARGLHVTSTIAICCMALSVVLLVALFVDDAVSWTSLGVSPDGARFEVGAAALGRWHAYHALVTVLTSLALLIFVLVRQDALRARTAASVMCAECALLACTHVGSIARGAVATAKRAEGGDGGGGGGGSERVRALAAVHLGADAVAVLALSVGAVALARMAAHARRLQHPSASRTDALSRAFQRVYDVFALVQLVQAASFGAKLAAELALVGGAGAEERNVLGIVVVDTCLSLLAPGLLRWTTFRRSAQAALGRLFPSAGAYAPLSALIGYGTPQLQEPRWLVADAMQSFQPVVLDARAFRLLDFHEHAELLVRGGMLAEQDASADGASARSAMEHVEVNLDVLAALERGLLARPEPSCASAAATAADADANLGVAEPAPGPSAGARKRHAGALANLLASPAVRLHGGAGSATSGNAADLFIVHSPADHPEDKKVALRDMSRWPRAAHGGATMPMRESPLCEDDSGSGSASSSDGGGGSS</sequence>
<feature type="transmembrane region" description="Helical" evidence="2">
    <location>
        <begin position="490"/>
        <end position="509"/>
    </location>
</feature>
<keyword evidence="2" id="KW-1133">Transmembrane helix</keyword>